<dbReference type="Pfam" id="PF15723">
    <property type="entry name" value="MqsR_toxin"/>
    <property type="match status" value="1"/>
</dbReference>
<dbReference type="GO" id="GO:0017148">
    <property type="term" value="P:negative regulation of translation"/>
    <property type="evidence" value="ECO:0007669"/>
    <property type="project" value="InterPro"/>
</dbReference>
<evidence type="ECO:0000313" key="3">
    <source>
        <dbReference type="Proteomes" id="UP000239446"/>
    </source>
</evidence>
<dbReference type="Proteomes" id="UP000239648">
    <property type="component" value="Unassembled WGS sequence"/>
</dbReference>
<gene>
    <name evidence="2" type="ORF">B0H24_101249</name>
    <name evidence="1" type="ORF">BY455_11349</name>
</gene>
<name>A0A2S6G646_9GAMM</name>
<dbReference type="InterPro" id="IPR031451">
    <property type="entry name" value="MqsR_toxin"/>
</dbReference>
<dbReference type="EMBL" id="PTIT01000013">
    <property type="protein sequence ID" value="PPK51352.1"/>
    <property type="molecule type" value="Genomic_DNA"/>
</dbReference>
<organism evidence="2 3">
    <name type="scientific">Marinobacter persicus</name>
    <dbReference type="NCBI Taxonomy" id="930118"/>
    <lineage>
        <taxon>Bacteria</taxon>
        <taxon>Pseudomonadati</taxon>
        <taxon>Pseudomonadota</taxon>
        <taxon>Gammaproteobacteria</taxon>
        <taxon>Pseudomonadales</taxon>
        <taxon>Marinobacteraceae</taxon>
        <taxon>Marinobacter</taxon>
    </lineage>
</organism>
<dbReference type="Proteomes" id="UP000239446">
    <property type="component" value="Unassembled WGS sequence"/>
</dbReference>
<evidence type="ECO:0000313" key="4">
    <source>
        <dbReference type="Proteomes" id="UP000239648"/>
    </source>
</evidence>
<evidence type="ECO:0000313" key="1">
    <source>
        <dbReference type="EMBL" id="PPK51352.1"/>
    </source>
</evidence>
<dbReference type="Gene3D" id="3.30.2310.40">
    <property type="match status" value="1"/>
</dbReference>
<sequence length="109" mass="12526">MVILMPYYNLDEVRSAAKAERIRYRGRRVFLDAANLGYQLADVISCLCGLTLEEFQKTHFREDGSIDDAYVTRHPRPDGDGALDELYVKFSLVDDFLMISLGSFHLSRF</sequence>
<dbReference type="EMBL" id="PTIU01000012">
    <property type="protein sequence ID" value="PPK54605.1"/>
    <property type="molecule type" value="Genomic_DNA"/>
</dbReference>
<keyword evidence="4" id="KW-1185">Reference proteome</keyword>
<comment type="caution">
    <text evidence="2">The sequence shown here is derived from an EMBL/GenBank/DDBJ whole genome shotgun (WGS) entry which is preliminary data.</text>
</comment>
<reference evidence="1 4" key="1">
    <citation type="submission" date="2018-02" db="EMBL/GenBank/DDBJ databases">
        <title>Deep subsurface shale carbon reservoir microbial communities from Ohio and West Virginia, USA.</title>
        <authorList>
            <person name="Wrighton K."/>
        </authorList>
    </citation>
    <scope>NUCLEOTIDE SEQUENCE [LARGE SCALE GENOMIC DNA]</scope>
    <source>
        <strain evidence="1 4">UTICA-S1B6</strain>
    </source>
</reference>
<dbReference type="OrthoDB" id="6183442at2"/>
<accession>A0A2S6G646</accession>
<dbReference type="GO" id="GO:0044010">
    <property type="term" value="P:single-species biofilm formation"/>
    <property type="evidence" value="ECO:0007669"/>
    <property type="project" value="InterPro"/>
</dbReference>
<protein>
    <submittedName>
        <fullName evidence="2">MqsR (Motility quorum-sensing regulator) toxin of toxin-antitoxin system</fullName>
    </submittedName>
</protein>
<evidence type="ECO:0000313" key="2">
    <source>
        <dbReference type="EMBL" id="PPK54605.1"/>
    </source>
</evidence>
<dbReference type="InterPro" id="IPR038493">
    <property type="entry name" value="MqsR_sf"/>
</dbReference>
<proteinExistence type="predicted"/>
<reference evidence="2 3" key="2">
    <citation type="submission" date="2018-02" db="EMBL/GenBank/DDBJ databases">
        <title>Subsurface microbial communities from deep shales in Ohio and West Virginia, USA.</title>
        <authorList>
            <person name="Wrighton K."/>
        </authorList>
    </citation>
    <scope>NUCLEOTIDE SEQUENCE [LARGE SCALE GENOMIC DNA]</scope>
    <source>
        <strain evidence="2 3">UTICA-S1B9</strain>
    </source>
</reference>
<dbReference type="GO" id="GO:0009372">
    <property type="term" value="P:quorum sensing"/>
    <property type="evidence" value="ECO:0007669"/>
    <property type="project" value="InterPro"/>
</dbReference>
<dbReference type="AlphaFoldDB" id="A0A2S6G646"/>